<dbReference type="GeneID" id="101656998"/>
<dbReference type="Gene3D" id="2.40.50.40">
    <property type="match status" value="1"/>
</dbReference>
<dbReference type="PANTHER" id="PTHR12015:SF111">
    <property type="entry name" value="C-C MOTIF CHEMOKINE 17"/>
    <property type="match status" value="1"/>
</dbReference>
<dbReference type="SUPFAM" id="SSF54117">
    <property type="entry name" value="Interleukin 8-like chemokines"/>
    <property type="match status" value="1"/>
</dbReference>
<dbReference type="RefSeq" id="XP_004704934.2">
    <property type="nucleotide sequence ID" value="XM_004704877.2"/>
</dbReference>
<dbReference type="Proteomes" id="UP000694863">
    <property type="component" value="Unplaced"/>
</dbReference>
<keyword evidence="4 10" id="KW-0202">Cytokine</keyword>
<organism evidence="12 13">
    <name type="scientific">Echinops telfairi</name>
    <name type="common">Lesser hedgehog tenrec</name>
    <dbReference type="NCBI Taxonomy" id="9371"/>
    <lineage>
        <taxon>Eukaryota</taxon>
        <taxon>Metazoa</taxon>
        <taxon>Chordata</taxon>
        <taxon>Craniata</taxon>
        <taxon>Vertebrata</taxon>
        <taxon>Euteleostomi</taxon>
        <taxon>Mammalia</taxon>
        <taxon>Eutheria</taxon>
        <taxon>Afrotheria</taxon>
        <taxon>Tenrecidae</taxon>
        <taxon>Tenrecinae</taxon>
        <taxon>Echinops</taxon>
    </lineage>
</organism>
<proteinExistence type="inferred from homology"/>
<comment type="function">
    <text evidence="9">Chemokine, which displays chemotactic activity for T lymphocytes, preferentially Th2 cells, but not monocytes or granulocytes. Therefore plays an important role in a wide range of inflammatory and immunological processes. Acts by binding to CCR4 at T-cell surface. Mediates GM-CSF/CSF2-driven pain and inflammation. In the brain, required to maintain the typical, highly branched morphology of hippocampal microglia under homeostatic conditions. May be important for the appropriate adaptation of microglial morphology and synaptic plasticity to acute lipopolysaccharide (LPS)-induced neuroinflammation. Plays a role in wound healing, mainly by inducing fibroblast migration into the wound.</text>
</comment>
<evidence type="ECO:0000256" key="2">
    <source>
        <dbReference type="ARBA" id="ARBA00010868"/>
    </source>
</evidence>
<keyword evidence="6 10" id="KW-0732">Signal</keyword>
<sequence length="102" mass="11624">MTPTMLLLLAALFLGDFLPPTQAARATNVGRECCTQYFKGTIPFKKLKSWYRTSPDCPRKAIVFKTVQGRDICSNPTEKWVKKGVKYLERLVKQRRLTAQAS</sequence>
<evidence type="ECO:0000256" key="7">
    <source>
        <dbReference type="ARBA" id="ARBA00023157"/>
    </source>
</evidence>
<keyword evidence="7" id="KW-1015">Disulfide bond</keyword>
<dbReference type="InterPro" id="IPR000827">
    <property type="entry name" value="Chemokine_CC_CS"/>
</dbReference>
<evidence type="ECO:0000256" key="10">
    <source>
        <dbReference type="RuleBase" id="RU361150"/>
    </source>
</evidence>
<evidence type="ECO:0000256" key="8">
    <source>
        <dbReference type="ARBA" id="ARBA00023198"/>
    </source>
</evidence>
<accession>A0ABM0IPP5</accession>
<gene>
    <name evidence="13" type="primary">CCL17</name>
</gene>
<name>A0ABM0IPP5_ECHTE</name>
<evidence type="ECO:0000256" key="5">
    <source>
        <dbReference type="ARBA" id="ARBA00022525"/>
    </source>
</evidence>
<dbReference type="SMART" id="SM00199">
    <property type="entry name" value="SCY"/>
    <property type="match status" value="1"/>
</dbReference>
<feature type="signal peptide" evidence="10">
    <location>
        <begin position="1"/>
        <end position="23"/>
    </location>
</feature>
<evidence type="ECO:0000256" key="1">
    <source>
        <dbReference type="ARBA" id="ARBA00004613"/>
    </source>
</evidence>
<dbReference type="InterPro" id="IPR001811">
    <property type="entry name" value="Chemokine_IL8-like_dom"/>
</dbReference>
<keyword evidence="8" id="KW-0395">Inflammatory response</keyword>
<protein>
    <recommendedName>
        <fullName evidence="10">C-C motif chemokine</fullName>
    </recommendedName>
</protein>
<feature type="chain" id="PRO_5044961812" description="C-C motif chemokine" evidence="10">
    <location>
        <begin position="24"/>
        <end position="102"/>
    </location>
</feature>
<comment type="subcellular location">
    <subcellularLocation>
        <location evidence="1 10">Secreted</location>
    </subcellularLocation>
</comment>
<dbReference type="PANTHER" id="PTHR12015">
    <property type="entry name" value="SMALL INDUCIBLE CYTOKINE A"/>
    <property type="match status" value="1"/>
</dbReference>
<evidence type="ECO:0000313" key="12">
    <source>
        <dbReference type="Proteomes" id="UP000694863"/>
    </source>
</evidence>
<evidence type="ECO:0000256" key="9">
    <source>
        <dbReference type="ARBA" id="ARBA00046039"/>
    </source>
</evidence>
<evidence type="ECO:0000256" key="3">
    <source>
        <dbReference type="ARBA" id="ARBA00022500"/>
    </source>
</evidence>
<dbReference type="InterPro" id="IPR036048">
    <property type="entry name" value="Interleukin_8-like_sf"/>
</dbReference>
<keyword evidence="5 10" id="KW-0964">Secreted</keyword>
<keyword evidence="12" id="KW-1185">Reference proteome</keyword>
<dbReference type="InterPro" id="IPR039809">
    <property type="entry name" value="Chemokine_b/g/d"/>
</dbReference>
<reference evidence="13" key="1">
    <citation type="submission" date="2025-08" db="UniProtKB">
        <authorList>
            <consortium name="RefSeq"/>
        </authorList>
    </citation>
    <scope>IDENTIFICATION</scope>
</reference>
<dbReference type="Pfam" id="PF00048">
    <property type="entry name" value="IL8"/>
    <property type="match status" value="1"/>
</dbReference>
<keyword evidence="3 10" id="KW-0145">Chemotaxis</keyword>
<dbReference type="PROSITE" id="PS00472">
    <property type="entry name" value="SMALL_CYTOKINES_CC"/>
    <property type="match status" value="1"/>
</dbReference>
<feature type="domain" description="Chemokine interleukin-8-like" evidence="11">
    <location>
        <begin position="30"/>
        <end position="88"/>
    </location>
</feature>
<evidence type="ECO:0000256" key="4">
    <source>
        <dbReference type="ARBA" id="ARBA00022514"/>
    </source>
</evidence>
<evidence type="ECO:0000259" key="11">
    <source>
        <dbReference type="SMART" id="SM00199"/>
    </source>
</evidence>
<comment type="similarity">
    <text evidence="2 10">Belongs to the intercrine beta (chemokine CC) family.</text>
</comment>
<evidence type="ECO:0000313" key="13">
    <source>
        <dbReference type="RefSeq" id="XP_004704934.2"/>
    </source>
</evidence>
<dbReference type="CDD" id="cd00272">
    <property type="entry name" value="Chemokine_CC"/>
    <property type="match status" value="1"/>
</dbReference>
<evidence type="ECO:0000256" key="6">
    <source>
        <dbReference type="ARBA" id="ARBA00022729"/>
    </source>
</evidence>